<gene>
    <name evidence="1" type="ORF">TTHERM_000760749</name>
</gene>
<dbReference type="AlphaFoldDB" id="W7XD50"/>
<organism evidence="1 2">
    <name type="scientific">Tetrahymena thermophila (strain SB210)</name>
    <dbReference type="NCBI Taxonomy" id="312017"/>
    <lineage>
        <taxon>Eukaryota</taxon>
        <taxon>Sar</taxon>
        <taxon>Alveolata</taxon>
        <taxon>Ciliophora</taxon>
        <taxon>Intramacronucleata</taxon>
        <taxon>Oligohymenophorea</taxon>
        <taxon>Hymenostomatida</taxon>
        <taxon>Tetrahymenina</taxon>
        <taxon>Tetrahymenidae</taxon>
        <taxon>Tetrahymena</taxon>
    </lineage>
</organism>
<evidence type="ECO:0000313" key="2">
    <source>
        <dbReference type="Proteomes" id="UP000009168"/>
    </source>
</evidence>
<accession>W7XD50</accession>
<evidence type="ECO:0000313" key="1">
    <source>
        <dbReference type="EMBL" id="EWS71746.1"/>
    </source>
</evidence>
<protein>
    <submittedName>
        <fullName evidence="1">Uncharacterized protein</fullName>
    </submittedName>
</protein>
<reference evidence="2" key="1">
    <citation type="journal article" date="2006" name="PLoS Biol.">
        <title>Macronuclear genome sequence of the ciliate Tetrahymena thermophila, a model eukaryote.</title>
        <authorList>
            <person name="Eisen J.A."/>
            <person name="Coyne R.S."/>
            <person name="Wu M."/>
            <person name="Wu D."/>
            <person name="Thiagarajan M."/>
            <person name="Wortman J.R."/>
            <person name="Badger J.H."/>
            <person name="Ren Q."/>
            <person name="Amedeo P."/>
            <person name="Jones K.M."/>
            <person name="Tallon L.J."/>
            <person name="Delcher A.L."/>
            <person name="Salzberg S.L."/>
            <person name="Silva J.C."/>
            <person name="Haas B.J."/>
            <person name="Majoros W.H."/>
            <person name="Farzad M."/>
            <person name="Carlton J.M."/>
            <person name="Smith R.K. Jr."/>
            <person name="Garg J."/>
            <person name="Pearlman R.E."/>
            <person name="Karrer K.M."/>
            <person name="Sun L."/>
            <person name="Manning G."/>
            <person name="Elde N.C."/>
            <person name="Turkewitz A.P."/>
            <person name="Asai D.J."/>
            <person name="Wilkes D.E."/>
            <person name="Wang Y."/>
            <person name="Cai H."/>
            <person name="Collins K."/>
            <person name="Stewart B.A."/>
            <person name="Lee S.R."/>
            <person name="Wilamowska K."/>
            <person name="Weinberg Z."/>
            <person name="Ruzzo W.L."/>
            <person name="Wloga D."/>
            <person name="Gaertig J."/>
            <person name="Frankel J."/>
            <person name="Tsao C.-C."/>
            <person name="Gorovsky M.A."/>
            <person name="Keeling P.J."/>
            <person name="Waller R.F."/>
            <person name="Patron N.J."/>
            <person name="Cherry J.M."/>
            <person name="Stover N.A."/>
            <person name="Krieger C.J."/>
            <person name="del Toro C."/>
            <person name="Ryder H.F."/>
            <person name="Williamson S.C."/>
            <person name="Barbeau R.A."/>
            <person name="Hamilton E.P."/>
            <person name="Orias E."/>
        </authorList>
    </citation>
    <scope>NUCLEOTIDE SEQUENCE [LARGE SCALE GENOMIC DNA]</scope>
    <source>
        <strain evidence="2">SB210</strain>
    </source>
</reference>
<sequence length="205" mass="24721">MCISSQNALDISLKFKNFLIVTLILEKSEQKYLIQTSILQNNIFQKSLIKIKKNNYLIQLILLLAINKKKQLLTIQLFILNELNYDVNKFNSRKGRNIFKKNKQKQIVSTFQLLKSDFFNISFENKIYSIQGQNSYFKIKIKYIAIKYLIIYQKIQILKINQLEKKYKNKHTTCKNKKRIYFQSIQQKKKILTNYNFYLNYIFIQ</sequence>
<dbReference type="EMBL" id="GG662440">
    <property type="protein sequence ID" value="EWS71746.1"/>
    <property type="molecule type" value="Genomic_DNA"/>
</dbReference>
<keyword evidence="2" id="KW-1185">Reference proteome</keyword>
<dbReference type="Proteomes" id="UP000009168">
    <property type="component" value="Unassembled WGS sequence"/>
</dbReference>
<name>W7XD50_TETTS</name>
<dbReference type="GeneID" id="24440564"/>
<dbReference type="InParanoid" id="W7XD50"/>
<proteinExistence type="predicted"/>
<dbReference type="RefSeq" id="XP_012655732.1">
    <property type="nucleotide sequence ID" value="XM_012800278.1"/>
</dbReference>
<dbReference type="KEGG" id="tet:TTHERM_000760749"/>